<name>V9VXV6_9RHOB</name>
<dbReference type="Proteomes" id="UP000018780">
    <property type="component" value="Chromosome"/>
</dbReference>
<proteinExistence type="predicted"/>
<gene>
    <name evidence="1" type="ORF">METH_17615</name>
</gene>
<dbReference type="AlphaFoldDB" id="V9VXV6"/>
<keyword evidence="2" id="KW-1185">Reference proteome</keyword>
<reference evidence="1 2" key="1">
    <citation type="submission" date="2013-09" db="EMBL/GenBank/DDBJ databases">
        <authorList>
            <consortium name="DOE Joint Genome Institute"/>
            <person name="Klenk H.-P."/>
            <person name="Huntemann M."/>
            <person name="Han J."/>
            <person name="Chen A."/>
            <person name="Kyrpides N."/>
            <person name="Mavromatis K."/>
            <person name="Markowitz V."/>
            <person name="Palaniappan K."/>
            <person name="Ivanova N."/>
            <person name="Schaumberg A."/>
            <person name="Pati A."/>
            <person name="Liolios K."/>
            <person name="Nordberg H.P."/>
            <person name="Cantor M.N."/>
            <person name="Hua S.X."/>
            <person name="Woyke T."/>
        </authorList>
    </citation>
    <scope>NUCLEOTIDE SEQUENCE [LARGE SCALE GENOMIC DNA]</scope>
    <source>
        <strain evidence="1 2">DSM 14336</strain>
    </source>
</reference>
<dbReference type="KEGG" id="lmd:METH_17615"/>
<organism evidence="1 2">
    <name type="scientific">Leisingera methylohalidivorans DSM 14336</name>
    <dbReference type="NCBI Taxonomy" id="999552"/>
    <lineage>
        <taxon>Bacteria</taxon>
        <taxon>Pseudomonadati</taxon>
        <taxon>Pseudomonadota</taxon>
        <taxon>Alphaproteobacteria</taxon>
        <taxon>Rhodobacterales</taxon>
        <taxon>Roseobacteraceae</taxon>
        <taxon>Leisingera</taxon>
    </lineage>
</organism>
<accession>V9VXV6</accession>
<evidence type="ECO:0000313" key="2">
    <source>
        <dbReference type="Proteomes" id="UP000018780"/>
    </source>
</evidence>
<sequence>MISGHRAAHHNPVQKPLADRLWKAGKPHKVIIIAIARKFATMVIALRKSRQKWAAQTA</sequence>
<dbReference type="EMBL" id="CP006773">
    <property type="protein sequence ID" value="AHD02210.1"/>
    <property type="molecule type" value="Genomic_DNA"/>
</dbReference>
<evidence type="ECO:0000313" key="1">
    <source>
        <dbReference type="EMBL" id="AHD02210.1"/>
    </source>
</evidence>
<dbReference type="PATRIC" id="fig|999552.6.peg.3497"/>
<dbReference type="HOGENOM" id="CLU_2973960_0_0_5"/>
<protein>
    <submittedName>
        <fullName evidence="1">Transposase</fullName>
    </submittedName>
</protein>